<organism evidence="14">
    <name type="scientific">Dissoconium aciculare CBS 342.82</name>
    <dbReference type="NCBI Taxonomy" id="1314786"/>
    <lineage>
        <taxon>Eukaryota</taxon>
        <taxon>Fungi</taxon>
        <taxon>Dikarya</taxon>
        <taxon>Ascomycota</taxon>
        <taxon>Pezizomycotina</taxon>
        <taxon>Dothideomycetes</taxon>
        <taxon>Dothideomycetidae</taxon>
        <taxon>Mycosphaerellales</taxon>
        <taxon>Dissoconiaceae</taxon>
        <taxon>Dissoconium</taxon>
    </lineage>
</organism>
<evidence type="ECO:0000256" key="9">
    <source>
        <dbReference type="PROSITE-ProRule" id="PRU10141"/>
    </source>
</evidence>
<dbReference type="SMART" id="SM00220">
    <property type="entry name" value="S_TKc"/>
    <property type="match status" value="1"/>
</dbReference>
<dbReference type="PANTHER" id="PTHR44167:SF24">
    <property type="entry name" value="SERINE_THREONINE-PROTEIN KINASE CHK2"/>
    <property type="match status" value="1"/>
</dbReference>
<keyword evidence="5" id="KW-0808">Transferase</keyword>
<comment type="similarity">
    <text evidence="1">Belongs to the protein kinase superfamily. CAMK Ser/Thr protein kinase family. CHEK2 subfamily.</text>
</comment>
<feature type="compositionally biased region" description="Basic and acidic residues" evidence="10">
    <location>
        <begin position="713"/>
        <end position="733"/>
    </location>
</feature>
<evidence type="ECO:0000259" key="12">
    <source>
        <dbReference type="PROSITE" id="PS50011"/>
    </source>
</evidence>
<evidence type="ECO:0000256" key="4">
    <source>
        <dbReference type="ARBA" id="ARBA00022741"/>
    </source>
</evidence>
<dbReference type="PANTHER" id="PTHR44167">
    <property type="entry name" value="OVARIAN-SPECIFIC SERINE/THREONINE-PROTEIN KINASE LOK-RELATED"/>
    <property type="match status" value="1"/>
</dbReference>
<evidence type="ECO:0000259" key="11">
    <source>
        <dbReference type="PROSITE" id="PS50006"/>
    </source>
</evidence>
<dbReference type="InterPro" id="IPR008984">
    <property type="entry name" value="SMAD_FHA_dom_sf"/>
</dbReference>
<evidence type="ECO:0000256" key="3">
    <source>
        <dbReference type="ARBA" id="ARBA00022527"/>
    </source>
</evidence>
<evidence type="ECO:0000256" key="10">
    <source>
        <dbReference type="SAM" id="MobiDB-lite"/>
    </source>
</evidence>
<comment type="catalytic activity">
    <reaction evidence="8">
        <text>L-seryl-[protein] + ATP = O-phospho-L-seryl-[protein] + ADP + H(+)</text>
        <dbReference type="Rhea" id="RHEA:17989"/>
        <dbReference type="Rhea" id="RHEA-COMP:9863"/>
        <dbReference type="Rhea" id="RHEA-COMP:11604"/>
        <dbReference type="ChEBI" id="CHEBI:15378"/>
        <dbReference type="ChEBI" id="CHEBI:29999"/>
        <dbReference type="ChEBI" id="CHEBI:30616"/>
        <dbReference type="ChEBI" id="CHEBI:83421"/>
        <dbReference type="ChEBI" id="CHEBI:456216"/>
        <dbReference type="EC" id="2.7.11.1"/>
    </reaction>
</comment>
<dbReference type="SUPFAM" id="SSF56112">
    <property type="entry name" value="Protein kinase-like (PK-like)"/>
    <property type="match status" value="1"/>
</dbReference>
<dbReference type="GO" id="GO:0051598">
    <property type="term" value="P:meiotic recombination checkpoint signaling"/>
    <property type="evidence" value="ECO:0007669"/>
    <property type="project" value="TreeGrafter"/>
</dbReference>
<reference evidence="14" key="1">
    <citation type="submission" date="2020-01" db="EMBL/GenBank/DDBJ databases">
        <authorList>
            <consortium name="DOE Joint Genome Institute"/>
            <person name="Haridas S."/>
            <person name="Albert R."/>
            <person name="Binder M."/>
            <person name="Bloem J."/>
            <person name="Labutti K."/>
            <person name="Salamov A."/>
            <person name="Andreopoulos B."/>
            <person name="Baker S.E."/>
            <person name="Barry K."/>
            <person name="Bills G."/>
            <person name="Bluhm B.H."/>
            <person name="Cannon C."/>
            <person name="Castanera R."/>
            <person name="Culley D.E."/>
            <person name="Daum C."/>
            <person name="Ezra D."/>
            <person name="Gonzalez J.B."/>
            <person name="Henrissat B."/>
            <person name="Kuo A."/>
            <person name="Liang C."/>
            <person name="Lipzen A."/>
            <person name="Lutzoni F."/>
            <person name="Magnuson J."/>
            <person name="Mondo S."/>
            <person name="Nolan M."/>
            <person name="Ohm R."/>
            <person name="Pangilinan J."/>
            <person name="Park H.-J."/>
            <person name="Ramirez L."/>
            <person name="Alfaro M."/>
            <person name="Sun H."/>
            <person name="Tritt A."/>
            <person name="Yoshinaga Y."/>
            <person name="Zwiers L.-H."/>
            <person name="Turgeon B.G."/>
            <person name="Goodwin S.B."/>
            <person name="Spatafora J.W."/>
            <person name="Crous P.W."/>
            <person name="Grigoriev I.V."/>
        </authorList>
    </citation>
    <scope>NUCLEOTIDE SEQUENCE</scope>
    <source>
        <strain evidence="14">CBS 342.82</strain>
    </source>
</reference>
<dbReference type="PROSITE" id="PS50006">
    <property type="entry name" value="FHA_DOMAIN"/>
    <property type="match status" value="1"/>
</dbReference>
<evidence type="ECO:0000313" key="13">
    <source>
        <dbReference type="Proteomes" id="UP000504637"/>
    </source>
</evidence>
<dbReference type="GO" id="GO:0005524">
    <property type="term" value="F:ATP binding"/>
    <property type="evidence" value="ECO:0007669"/>
    <property type="project" value="UniProtKB-UniRule"/>
</dbReference>
<accession>A0A6J3LZF5</accession>
<dbReference type="RefSeq" id="XP_033458196.1">
    <property type="nucleotide sequence ID" value="XM_033601622.1"/>
</dbReference>
<keyword evidence="5" id="KW-0418">Kinase</keyword>
<dbReference type="GO" id="GO:0005634">
    <property type="term" value="C:nucleus"/>
    <property type="evidence" value="ECO:0007669"/>
    <property type="project" value="TreeGrafter"/>
</dbReference>
<sequence length="1022" mass="113228">MEETATQELTQQVLDPRRVGLNNSGLAAEDISDVMCILHPCTPASFMLVKETARRSPQHVLVESDAGKMDYQTSPDMGKTAMDLALRFSSVTIQPSVGFVFGRADQVCDIVISSGAHKRVSNRHFCIYINTGGVLMLQDMSTNGTMVDWKLLKHRADTTEPQRHMLNNGSIIQILSPVQSEILKFIVRIPSRETCDEEYTYKFNQYMNRIAAAQAAAHGKAPGTAPRNPGDPVPMEVSNLRPLTKNAHGMHWSGGTKYNVVGTVGKGAFATVYQVATKSDGTLYAAKELEKRQFVKNGILDRKLDNEMNIMRSVQHANVVRYIDYHDVANHLYIIMEYVQYGDLQQYLMGRPGEPCPGQPLPENMARQMAGQVLSALHYLHEQMITHRDIKPDNILIADPRPDHFTVKLSDFGLSKVVKDENTFLRTFCGTLLYCAPEVFPHYNAHIARQGTKRPRNSQQRLSRRYSKAVDIWSFGAVLWFALCLHPPFEGVADSDGRGMFQRITTTSLNISDLVMSSVSNQAISLLIEMINVDPIARPTPAECLHRAWFGRAFPIPAPSQSDLDDIEEDEAEVEPDMSQLSIIEPHPRDLAEVSMDSSDFDFFQQSKRFKSEAVDYGDQQSGIRSDGSDELYPDESIVAPSSGAIALAQHAQVKPPKLFGEISQSNLTAAATGVKANATSLEAKSADKHLATSDEHEQHDIISSPSLLGTEEMVRDFNMDTPMENRSRKDESIPSTPSRPTQAHQNHESNDTPASHIDVTPKPAPVPFRRRINLPVTAPCYWDPADKSTHNDEYASKVSGFDFTTQKEYYLAEGQTLASTIHGSAAVSKASSVGTSNTSSSGDMQTTTAIAPVDSPQTQKPTTYGRLVPTPDSCMTTPLEIHDRMMSFGRFPSMTYVYPDETDARVPKHAITVYFNSPHITDDNTMEWMNLPDLYAGVVTHASAGVWVNGVHLARNTGGSEKRPLTAHLHTGDEITIFSGHGHGSGMKFTCEFFIGAGKNVRKAEDWPCRVEEIAHRTRSR</sequence>
<dbReference type="PROSITE" id="PS00107">
    <property type="entry name" value="PROTEIN_KINASE_ATP"/>
    <property type="match status" value="1"/>
</dbReference>
<feature type="region of interest" description="Disordered" evidence="10">
    <location>
        <begin position="687"/>
        <end position="767"/>
    </location>
</feature>
<evidence type="ECO:0000256" key="2">
    <source>
        <dbReference type="ARBA" id="ARBA00012513"/>
    </source>
</evidence>
<dbReference type="InterPro" id="IPR000253">
    <property type="entry name" value="FHA_dom"/>
</dbReference>
<dbReference type="CDD" id="cd00060">
    <property type="entry name" value="FHA"/>
    <property type="match status" value="1"/>
</dbReference>
<keyword evidence="3" id="KW-0723">Serine/threonine-protein kinase</keyword>
<evidence type="ECO:0000256" key="5">
    <source>
        <dbReference type="ARBA" id="ARBA00022777"/>
    </source>
</evidence>
<dbReference type="SUPFAM" id="SSF49879">
    <property type="entry name" value="SMAD/FHA domain"/>
    <property type="match status" value="1"/>
</dbReference>
<evidence type="ECO:0000256" key="6">
    <source>
        <dbReference type="ARBA" id="ARBA00022840"/>
    </source>
</evidence>
<feature type="compositionally biased region" description="Polar residues" evidence="10">
    <location>
        <begin position="844"/>
        <end position="863"/>
    </location>
</feature>
<dbReference type="Proteomes" id="UP000504637">
    <property type="component" value="Unplaced"/>
</dbReference>
<evidence type="ECO:0000313" key="14">
    <source>
        <dbReference type="RefSeq" id="XP_033458196.1"/>
    </source>
</evidence>
<dbReference type="InterPro" id="IPR011009">
    <property type="entry name" value="Kinase-like_dom_sf"/>
</dbReference>
<feature type="compositionally biased region" description="Basic and acidic residues" evidence="10">
    <location>
        <begin position="687"/>
        <end position="701"/>
    </location>
</feature>
<dbReference type="PROSITE" id="PS50011">
    <property type="entry name" value="PROTEIN_KINASE_DOM"/>
    <property type="match status" value="1"/>
</dbReference>
<dbReference type="Pfam" id="PF00498">
    <property type="entry name" value="FHA"/>
    <property type="match status" value="1"/>
</dbReference>
<dbReference type="AlphaFoldDB" id="A0A6J3LZF5"/>
<dbReference type="Gene3D" id="1.10.510.10">
    <property type="entry name" value="Transferase(Phosphotransferase) domain 1"/>
    <property type="match status" value="1"/>
</dbReference>
<feature type="compositionally biased region" description="Polar residues" evidence="10">
    <location>
        <begin position="734"/>
        <end position="745"/>
    </location>
</feature>
<dbReference type="GeneID" id="54359422"/>
<feature type="domain" description="FHA" evidence="11">
    <location>
        <begin position="99"/>
        <end position="152"/>
    </location>
</feature>
<gene>
    <name evidence="14" type="ORF">K489DRAFT_322424</name>
</gene>
<feature type="compositionally biased region" description="Acidic residues" evidence="10">
    <location>
        <begin position="563"/>
        <end position="576"/>
    </location>
</feature>
<proteinExistence type="inferred from homology"/>
<keyword evidence="6 9" id="KW-0067">ATP-binding</keyword>
<feature type="region of interest" description="Disordered" evidence="10">
    <location>
        <begin position="560"/>
        <end position="579"/>
    </location>
</feature>
<keyword evidence="13" id="KW-1185">Reference proteome</keyword>
<evidence type="ECO:0000256" key="1">
    <source>
        <dbReference type="ARBA" id="ARBA00005575"/>
    </source>
</evidence>
<dbReference type="SMART" id="SM00240">
    <property type="entry name" value="FHA"/>
    <property type="match status" value="1"/>
</dbReference>
<dbReference type="PROSITE" id="PS00108">
    <property type="entry name" value="PROTEIN_KINASE_ST"/>
    <property type="match status" value="1"/>
</dbReference>
<dbReference type="InterPro" id="IPR000719">
    <property type="entry name" value="Prot_kinase_dom"/>
</dbReference>
<dbReference type="OrthoDB" id="504170at2759"/>
<evidence type="ECO:0000256" key="8">
    <source>
        <dbReference type="ARBA" id="ARBA00048679"/>
    </source>
</evidence>
<reference evidence="14" key="2">
    <citation type="submission" date="2020-04" db="EMBL/GenBank/DDBJ databases">
        <authorList>
            <consortium name="NCBI Genome Project"/>
        </authorList>
    </citation>
    <scope>NUCLEOTIDE SEQUENCE</scope>
    <source>
        <strain evidence="14">CBS 342.82</strain>
    </source>
</reference>
<feature type="binding site" evidence="9">
    <location>
        <position position="287"/>
    </location>
    <ligand>
        <name>ATP</name>
        <dbReference type="ChEBI" id="CHEBI:30616"/>
    </ligand>
</feature>
<dbReference type="InterPro" id="IPR017441">
    <property type="entry name" value="Protein_kinase_ATP_BS"/>
</dbReference>
<dbReference type="InterPro" id="IPR008271">
    <property type="entry name" value="Ser/Thr_kinase_AS"/>
</dbReference>
<dbReference type="Gene3D" id="2.60.200.20">
    <property type="match status" value="2"/>
</dbReference>
<evidence type="ECO:0000256" key="7">
    <source>
        <dbReference type="ARBA" id="ARBA00047899"/>
    </source>
</evidence>
<feature type="domain" description="Protein kinase" evidence="12">
    <location>
        <begin position="258"/>
        <end position="550"/>
    </location>
</feature>
<feature type="compositionally biased region" description="Low complexity" evidence="10">
    <location>
        <begin position="832"/>
        <end position="843"/>
    </location>
</feature>
<protein>
    <recommendedName>
        <fullName evidence="2">non-specific serine/threonine protein kinase</fullName>
        <ecNumber evidence="2">2.7.11.1</ecNumber>
    </recommendedName>
</protein>
<dbReference type="GO" id="GO:0005737">
    <property type="term" value="C:cytoplasm"/>
    <property type="evidence" value="ECO:0007669"/>
    <property type="project" value="TreeGrafter"/>
</dbReference>
<dbReference type="Pfam" id="PF00069">
    <property type="entry name" value="Pkinase"/>
    <property type="match status" value="1"/>
</dbReference>
<dbReference type="GO" id="GO:0004674">
    <property type="term" value="F:protein serine/threonine kinase activity"/>
    <property type="evidence" value="ECO:0007669"/>
    <property type="project" value="UniProtKB-KW"/>
</dbReference>
<dbReference type="FunFam" id="3.30.200.20:FF:000470">
    <property type="entry name" value="Serine/threonine-protein kinase RAD53"/>
    <property type="match status" value="1"/>
</dbReference>
<reference evidence="14" key="3">
    <citation type="submission" date="2025-08" db="UniProtKB">
        <authorList>
            <consortium name="RefSeq"/>
        </authorList>
    </citation>
    <scope>IDENTIFICATION</scope>
    <source>
        <strain evidence="14">CBS 342.82</strain>
    </source>
</reference>
<comment type="catalytic activity">
    <reaction evidence="7">
        <text>L-threonyl-[protein] + ATP = O-phospho-L-threonyl-[protein] + ADP + H(+)</text>
        <dbReference type="Rhea" id="RHEA:46608"/>
        <dbReference type="Rhea" id="RHEA-COMP:11060"/>
        <dbReference type="Rhea" id="RHEA-COMP:11605"/>
        <dbReference type="ChEBI" id="CHEBI:15378"/>
        <dbReference type="ChEBI" id="CHEBI:30013"/>
        <dbReference type="ChEBI" id="CHEBI:30616"/>
        <dbReference type="ChEBI" id="CHEBI:61977"/>
        <dbReference type="ChEBI" id="CHEBI:456216"/>
        <dbReference type="EC" id="2.7.11.1"/>
    </reaction>
</comment>
<name>A0A6J3LZF5_9PEZI</name>
<dbReference type="EC" id="2.7.11.1" evidence="2"/>
<feature type="region of interest" description="Disordered" evidence="10">
    <location>
        <begin position="832"/>
        <end position="867"/>
    </location>
</feature>
<keyword evidence="4 9" id="KW-0547">Nucleotide-binding</keyword>